<name>A0AAN8NDZ0_9PEZI</name>
<organism evidence="1 2">
    <name type="scientific">Arthrobotrys conoides</name>
    <dbReference type="NCBI Taxonomy" id="74498"/>
    <lineage>
        <taxon>Eukaryota</taxon>
        <taxon>Fungi</taxon>
        <taxon>Dikarya</taxon>
        <taxon>Ascomycota</taxon>
        <taxon>Pezizomycotina</taxon>
        <taxon>Orbiliomycetes</taxon>
        <taxon>Orbiliales</taxon>
        <taxon>Orbiliaceae</taxon>
        <taxon>Arthrobotrys</taxon>
    </lineage>
</organism>
<dbReference type="Proteomes" id="UP001307849">
    <property type="component" value="Unassembled WGS sequence"/>
</dbReference>
<proteinExistence type="predicted"/>
<sequence length="427" mass="48620">MSGTGQVRQMLVNRTTVWKLSESGKIYTKNIRHLLQPDYIGFAETWKKSGEATAKKAIIDMLKKEAQDHIDKANQVNNPWARMEREKFQGILDAYNAIAQGKNPWEVARRSPYGNRYGFHGMDEGARMASNMYDRAHRQVKDIVDDRGEWVLYDGPGVPADRLWRDHWTVFSVRWQSGQTIVKALKLNESDHGYSADLVVSGRCEFSACDATWTRIDLDSGEVKWLNPHCRSKPNSESNWIKYSVGPFSGRASGTYHFLKDKGYDIYHVIEGVGINHIKAEVSSYMVFTPGKGREFCSLTSNETFKSSCYELHDDIIYWINDQDLVCKARGHKGPAVKIYDGRATSFCISYDGILFVYNCDRDLVEHASALSNQPTANTVLNWVPIRWDQGTVKGMMASEDALVVHNGDDIKLYVTKGMERHDNSRY</sequence>
<accession>A0AAN8NDZ0</accession>
<dbReference type="AlphaFoldDB" id="A0AAN8NDZ0"/>
<gene>
    <name evidence="1" type="ORF">TWF506_005309</name>
</gene>
<keyword evidence="2" id="KW-1185">Reference proteome</keyword>
<comment type="caution">
    <text evidence="1">The sequence shown here is derived from an EMBL/GenBank/DDBJ whole genome shotgun (WGS) entry which is preliminary data.</text>
</comment>
<evidence type="ECO:0000313" key="2">
    <source>
        <dbReference type="Proteomes" id="UP001307849"/>
    </source>
</evidence>
<evidence type="ECO:0000313" key="1">
    <source>
        <dbReference type="EMBL" id="KAK6518149.1"/>
    </source>
</evidence>
<protein>
    <submittedName>
        <fullName evidence="1">Uncharacterized protein</fullName>
    </submittedName>
</protein>
<reference evidence="1 2" key="1">
    <citation type="submission" date="2019-10" db="EMBL/GenBank/DDBJ databases">
        <authorList>
            <person name="Palmer J.M."/>
        </authorList>
    </citation>
    <scope>NUCLEOTIDE SEQUENCE [LARGE SCALE GENOMIC DNA]</scope>
    <source>
        <strain evidence="1 2">TWF506</strain>
    </source>
</reference>
<dbReference type="EMBL" id="JAVHJM010000002">
    <property type="protein sequence ID" value="KAK6518149.1"/>
    <property type="molecule type" value="Genomic_DNA"/>
</dbReference>